<dbReference type="InterPro" id="IPR029014">
    <property type="entry name" value="NiFe-Hase_large"/>
</dbReference>
<dbReference type="GO" id="GO:0048038">
    <property type="term" value="F:quinone binding"/>
    <property type="evidence" value="ECO:0007669"/>
    <property type="project" value="InterPro"/>
</dbReference>
<proteinExistence type="predicted"/>
<dbReference type="GO" id="GO:0016651">
    <property type="term" value="F:oxidoreductase activity, acting on NAD(P)H"/>
    <property type="evidence" value="ECO:0007669"/>
    <property type="project" value="InterPro"/>
</dbReference>
<organism evidence="3">
    <name type="scientific">bioreactor metagenome</name>
    <dbReference type="NCBI Taxonomy" id="1076179"/>
    <lineage>
        <taxon>unclassified sequences</taxon>
        <taxon>metagenomes</taxon>
        <taxon>ecological metagenomes</taxon>
    </lineage>
</organism>
<dbReference type="Gene3D" id="1.10.645.10">
    <property type="entry name" value="Cytochrome-c3 Hydrogenase, chain B"/>
    <property type="match status" value="1"/>
</dbReference>
<dbReference type="InterPro" id="IPR001135">
    <property type="entry name" value="NADH_Q_OxRdtase_suD"/>
</dbReference>
<evidence type="ECO:0000256" key="1">
    <source>
        <dbReference type="ARBA" id="ARBA00023002"/>
    </source>
</evidence>
<dbReference type="AlphaFoldDB" id="A0A645HSM7"/>
<feature type="domain" description="NADH-quinone oxidoreductase subunit D" evidence="2">
    <location>
        <begin position="2"/>
        <end position="46"/>
    </location>
</feature>
<protein>
    <recommendedName>
        <fullName evidence="2">NADH-quinone oxidoreductase subunit D domain-containing protein</fullName>
    </recommendedName>
</protein>
<dbReference type="Pfam" id="PF00346">
    <property type="entry name" value="Complex1_49kDa"/>
    <property type="match status" value="1"/>
</dbReference>
<evidence type="ECO:0000259" key="2">
    <source>
        <dbReference type="Pfam" id="PF00346"/>
    </source>
</evidence>
<reference evidence="3" key="1">
    <citation type="submission" date="2019-08" db="EMBL/GenBank/DDBJ databases">
        <authorList>
            <person name="Kucharzyk K."/>
            <person name="Murdoch R.W."/>
            <person name="Higgins S."/>
            <person name="Loffler F."/>
        </authorList>
    </citation>
    <scope>NUCLEOTIDE SEQUENCE</scope>
</reference>
<keyword evidence="1" id="KW-0560">Oxidoreductase</keyword>
<comment type="caution">
    <text evidence="3">The sequence shown here is derived from an EMBL/GenBank/DDBJ whole genome shotgun (WGS) entry which is preliminary data.</text>
</comment>
<sequence>MPDRVRVRAPSEANWHGMSYMLEGFQLADVPIIIAAIDPCYSCTDRAIRLNSGREEQIASWEQIRQFGIEQYKRNGIDPGSIAIRPF</sequence>
<dbReference type="PANTHER" id="PTHR43485">
    <property type="entry name" value="HYDROGENASE-4 COMPONENT G"/>
    <property type="match status" value="1"/>
</dbReference>
<dbReference type="PANTHER" id="PTHR43485:SF1">
    <property type="entry name" value="FORMATE HYDROGENLYASE SUBUNIT 5-RELATED"/>
    <property type="match status" value="1"/>
</dbReference>
<evidence type="ECO:0000313" key="3">
    <source>
        <dbReference type="EMBL" id="MPN41586.1"/>
    </source>
</evidence>
<gene>
    <name evidence="3" type="ORF">SDC9_189140</name>
</gene>
<dbReference type="InterPro" id="IPR052197">
    <property type="entry name" value="ComplexI_49kDa-like"/>
</dbReference>
<name>A0A645HSM7_9ZZZZ</name>
<dbReference type="SUPFAM" id="SSF56762">
    <property type="entry name" value="HydB/Nqo4-like"/>
    <property type="match status" value="1"/>
</dbReference>
<dbReference type="EMBL" id="VSSQ01098740">
    <property type="protein sequence ID" value="MPN41586.1"/>
    <property type="molecule type" value="Genomic_DNA"/>
</dbReference>
<accession>A0A645HSM7</accession>
<dbReference type="GO" id="GO:0051287">
    <property type="term" value="F:NAD binding"/>
    <property type="evidence" value="ECO:0007669"/>
    <property type="project" value="InterPro"/>
</dbReference>